<sequence length="300" mass="33240">MKFPKIKEKVEIFIDWDEDNFNSSMSSSDILIAWNFPTSNLKKISPNLKWIHCISAGIEHLLPLDWMYEGLTLTNNSGVHSKKAGEYGLMSVLMLQNHLPKIITNQKNKKFVSLFSNPIAGKTVVVVGTGSLGASMIKLISPLGPKIIGVNKKGGNVEGCQKVVTTDKIDNVLSEADILYLALPETPETKNIINRKRLNLLKPSCGIINIGRQSAMDYDALKDKLNKNELAGAILDVFTPEPIKPSSKLWDTPNLIITPHVSSDDGESYVRLTLELFIKNLELFIAGKPLVNQIDKKLGY</sequence>
<reference evidence="4" key="1">
    <citation type="submission" date="2018-05" db="EMBL/GenBank/DDBJ databases">
        <authorList>
            <person name="Lanie J.A."/>
            <person name="Ng W.-L."/>
            <person name="Kazmierczak K.M."/>
            <person name="Andrzejewski T.M."/>
            <person name="Davidsen T.M."/>
            <person name="Wayne K.J."/>
            <person name="Tettelin H."/>
            <person name="Glass J.I."/>
            <person name="Rusch D."/>
            <person name="Podicherti R."/>
            <person name="Tsui H.-C.T."/>
            <person name="Winkler M.E."/>
        </authorList>
    </citation>
    <scope>NUCLEOTIDE SEQUENCE</scope>
</reference>
<organism evidence="4">
    <name type="scientific">marine metagenome</name>
    <dbReference type="NCBI Taxonomy" id="408172"/>
    <lineage>
        <taxon>unclassified sequences</taxon>
        <taxon>metagenomes</taxon>
        <taxon>ecological metagenomes</taxon>
    </lineage>
</organism>
<evidence type="ECO:0000256" key="1">
    <source>
        <dbReference type="ARBA" id="ARBA00023002"/>
    </source>
</evidence>
<dbReference type="InterPro" id="IPR036291">
    <property type="entry name" value="NAD(P)-bd_dom_sf"/>
</dbReference>
<dbReference type="GO" id="GO:0016491">
    <property type="term" value="F:oxidoreductase activity"/>
    <property type="evidence" value="ECO:0007669"/>
    <property type="project" value="UniProtKB-KW"/>
</dbReference>
<proteinExistence type="predicted"/>
<dbReference type="PANTHER" id="PTHR43333:SF1">
    <property type="entry name" value="D-ISOMER SPECIFIC 2-HYDROXYACID DEHYDROGENASE NAD-BINDING DOMAIN-CONTAINING PROTEIN"/>
    <property type="match status" value="1"/>
</dbReference>
<dbReference type="Pfam" id="PF02826">
    <property type="entry name" value="2-Hacid_dh_C"/>
    <property type="match status" value="1"/>
</dbReference>
<evidence type="ECO:0000313" key="4">
    <source>
        <dbReference type="EMBL" id="SVB64389.1"/>
    </source>
</evidence>
<gene>
    <name evidence="4" type="ORF">METZ01_LOCUS217243</name>
</gene>
<dbReference type="EMBL" id="UINC01050888">
    <property type="protein sequence ID" value="SVB64389.1"/>
    <property type="molecule type" value="Genomic_DNA"/>
</dbReference>
<dbReference type="AlphaFoldDB" id="A0A382FP20"/>
<dbReference type="Gene3D" id="3.40.50.720">
    <property type="entry name" value="NAD(P)-binding Rossmann-like Domain"/>
    <property type="match status" value="2"/>
</dbReference>
<dbReference type="PANTHER" id="PTHR43333">
    <property type="entry name" value="2-HACID_DH_C DOMAIN-CONTAINING PROTEIN"/>
    <property type="match status" value="1"/>
</dbReference>
<evidence type="ECO:0000256" key="2">
    <source>
        <dbReference type="ARBA" id="ARBA00023027"/>
    </source>
</evidence>
<keyword evidence="2" id="KW-0520">NAD</keyword>
<dbReference type="InterPro" id="IPR006140">
    <property type="entry name" value="D-isomer_DH_NAD-bd"/>
</dbReference>
<dbReference type="GO" id="GO:0051287">
    <property type="term" value="F:NAD binding"/>
    <property type="evidence" value="ECO:0007669"/>
    <property type="project" value="InterPro"/>
</dbReference>
<protein>
    <recommendedName>
        <fullName evidence="3">D-isomer specific 2-hydroxyacid dehydrogenase NAD-binding domain-containing protein</fullName>
    </recommendedName>
</protein>
<keyword evidence="1" id="KW-0560">Oxidoreductase</keyword>
<accession>A0A382FP20</accession>
<name>A0A382FP20_9ZZZZ</name>
<evidence type="ECO:0000259" key="3">
    <source>
        <dbReference type="Pfam" id="PF02826"/>
    </source>
</evidence>
<feature type="domain" description="D-isomer specific 2-hydroxyacid dehydrogenase NAD-binding" evidence="3">
    <location>
        <begin position="90"/>
        <end position="262"/>
    </location>
</feature>
<dbReference type="CDD" id="cd05300">
    <property type="entry name" value="2-Hacid_dh_1"/>
    <property type="match status" value="1"/>
</dbReference>
<dbReference type="SUPFAM" id="SSF52283">
    <property type="entry name" value="Formate/glycerate dehydrogenase catalytic domain-like"/>
    <property type="match status" value="1"/>
</dbReference>
<dbReference type="SUPFAM" id="SSF51735">
    <property type="entry name" value="NAD(P)-binding Rossmann-fold domains"/>
    <property type="match status" value="1"/>
</dbReference>